<sequence length="261" mass="28891">MRFHTSPSTHQFNSLNKGTAEHIEGYFASVFKAEQSFSISQSFTAISLYSGILMKRPLNKGTAEQSFTGISLYSGILLERPLNKCKAEEIEGYVASLNKGTAEQTEGYASSVFKAEFYCYCMNKCKAEQNEGSVASAEFYCYFLNKCKAEHIKGYIASLNKGTAEQSFTAISLYAGILLDRPLNKDTAEQSLTLNKRTADQIEEYVASVQSFTAISQSFTQNKCKAEQSFTAISLYSGILMKRPLNKGTAEQIEGYLSSVF</sequence>
<reference evidence="1 2" key="1">
    <citation type="submission" date="2023-05" db="EMBL/GenBank/DDBJ databases">
        <title>B98-5 Cell Line De Novo Hybrid Assembly: An Optical Mapping Approach.</title>
        <authorList>
            <person name="Kananen K."/>
            <person name="Auerbach J.A."/>
            <person name="Kautto E."/>
            <person name="Blachly J.S."/>
        </authorList>
    </citation>
    <scope>NUCLEOTIDE SEQUENCE [LARGE SCALE GENOMIC DNA]</scope>
    <source>
        <strain evidence="1">B95-8</strain>
        <tissue evidence="1">Cell line</tissue>
    </source>
</reference>
<dbReference type="EMBL" id="JASSZA010000159">
    <property type="protein sequence ID" value="KAK2081651.1"/>
    <property type="molecule type" value="Genomic_DNA"/>
</dbReference>
<evidence type="ECO:0000313" key="1">
    <source>
        <dbReference type="EMBL" id="KAK2081651.1"/>
    </source>
</evidence>
<dbReference type="Proteomes" id="UP001266305">
    <property type="component" value="Unassembled WGS sequence"/>
</dbReference>
<name>A0ABQ9TAB8_SAGOE</name>
<proteinExistence type="predicted"/>
<evidence type="ECO:0000313" key="2">
    <source>
        <dbReference type="Proteomes" id="UP001266305"/>
    </source>
</evidence>
<keyword evidence="2" id="KW-1185">Reference proteome</keyword>
<comment type="caution">
    <text evidence="1">The sequence shown here is derived from an EMBL/GenBank/DDBJ whole genome shotgun (WGS) entry which is preliminary data.</text>
</comment>
<gene>
    <name evidence="1" type="ORF">P7K49_039762</name>
</gene>
<organism evidence="1 2">
    <name type="scientific">Saguinus oedipus</name>
    <name type="common">Cotton-top tamarin</name>
    <name type="synonym">Oedipomidas oedipus</name>
    <dbReference type="NCBI Taxonomy" id="9490"/>
    <lineage>
        <taxon>Eukaryota</taxon>
        <taxon>Metazoa</taxon>
        <taxon>Chordata</taxon>
        <taxon>Craniata</taxon>
        <taxon>Vertebrata</taxon>
        <taxon>Euteleostomi</taxon>
        <taxon>Mammalia</taxon>
        <taxon>Eutheria</taxon>
        <taxon>Euarchontoglires</taxon>
        <taxon>Primates</taxon>
        <taxon>Haplorrhini</taxon>
        <taxon>Platyrrhini</taxon>
        <taxon>Cebidae</taxon>
        <taxon>Callitrichinae</taxon>
        <taxon>Saguinus</taxon>
    </lineage>
</organism>
<protein>
    <submittedName>
        <fullName evidence="1">Uncharacterized protein</fullName>
    </submittedName>
</protein>
<accession>A0ABQ9TAB8</accession>